<evidence type="ECO:0000259" key="2">
    <source>
        <dbReference type="PROSITE" id="PS50234"/>
    </source>
</evidence>
<dbReference type="CDD" id="cd00198">
    <property type="entry name" value="vWFA"/>
    <property type="match status" value="1"/>
</dbReference>
<dbReference type="Proteomes" id="UP000614287">
    <property type="component" value="Unassembled WGS sequence"/>
</dbReference>
<name>A0A8J3CLX1_9BURK</name>
<dbReference type="Pfam" id="PF00092">
    <property type="entry name" value="VWA"/>
    <property type="match status" value="1"/>
</dbReference>
<evidence type="ECO:0000313" key="3">
    <source>
        <dbReference type="EMBL" id="GHA75588.1"/>
    </source>
</evidence>
<feature type="signal peptide" evidence="1">
    <location>
        <begin position="1"/>
        <end position="26"/>
    </location>
</feature>
<reference evidence="3" key="2">
    <citation type="submission" date="2020-09" db="EMBL/GenBank/DDBJ databases">
        <authorList>
            <person name="Sun Q."/>
            <person name="Kim S."/>
        </authorList>
    </citation>
    <scope>NUCLEOTIDE SEQUENCE</scope>
    <source>
        <strain evidence="3">KCTC 32501</strain>
    </source>
</reference>
<reference evidence="3" key="1">
    <citation type="journal article" date="2014" name="Int. J. Syst. Evol. Microbiol.">
        <title>Complete genome sequence of Corynebacterium casei LMG S-19264T (=DSM 44701T), isolated from a smear-ripened cheese.</title>
        <authorList>
            <consortium name="US DOE Joint Genome Institute (JGI-PGF)"/>
            <person name="Walter F."/>
            <person name="Albersmeier A."/>
            <person name="Kalinowski J."/>
            <person name="Ruckert C."/>
        </authorList>
    </citation>
    <scope>NUCLEOTIDE SEQUENCE</scope>
    <source>
        <strain evidence="3">KCTC 32501</strain>
    </source>
</reference>
<proteinExistence type="predicted"/>
<feature type="domain" description="VWFA" evidence="2">
    <location>
        <begin position="40"/>
        <end position="228"/>
    </location>
</feature>
<evidence type="ECO:0000313" key="4">
    <source>
        <dbReference type="Proteomes" id="UP000614287"/>
    </source>
</evidence>
<dbReference type="SUPFAM" id="SSF53300">
    <property type="entry name" value="vWA-like"/>
    <property type="match status" value="1"/>
</dbReference>
<comment type="caution">
    <text evidence="3">The sequence shown here is derived from an EMBL/GenBank/DDBJ whole genome shotgun (WGS) entry which is preliminary data.</text>
</comment>
<dbReference type="Gene3D" id="3.40.50.410">
    <property type="entry name" value="von Willebrand factor, type A domain"/>
    <property type="match status" value="1"/>
</dbReference>
<dbReference type="RefSeq" id="WP_189493416.1">
    <property type="nucleotide sequence ID" value="NZ_BMZG01000007.1"/>
</dbReference>
<sequence length="382" mass="41950">MNPTIRKTAAASLIASGVLFASSVSAKSVVVMPSDNNTIQVALLLDTSNSMDGLIEQAKSRLWNIVNTLTTLKYNGQTPKIQIALYEYGNNDLSEGKNWIRQVTPLTQDLDLISEKLFALRTNGGNEYVGAVIADATKGLEWNSSRGSMKLVYVAGNEPFNQGGVDYREAISDARRSNIYINTIYCGDVKDAINTLWKDGAERGLGKYFAINSDAKVRHIDTPYDAKISALNNKLNDTYIGYGSMGYAKKQAQVTQDMNAASLSAANSVERAVTKSKSAAYSNSNWDVVDKYKDDKNFVMNTPDRELPAELQGKTAAEKTAFIEAKSTERAQIQKEISELSTQRQSYIDAKTKQQANHEGDDLGKAIEKSIMDIAQKNGYTQ</sequence>
<organism evidence="3 4">
    <name type="scientific">Formosimonas limnophila</name>
    <dbReference type="NCBI Taxonomy" id="1384487"/>
    <lineage>
        <taxon>Bacteria</taxon>
        <taxon>Pseudomonadati</taxon>
        <taxon>Pseudomonadota</taxon>
        <taxon>Betaproteobacteria</taxon>
        <taxon>Burkholderiales</taxon>
        <taxon>Burkholderiaceae</taxon>
        <taxon>Formosimonas</taxon>
    </lineage>
</organism>
<dbReference type="InterPro" id="IPR002035">
    <property type="entry name" value="VWF_A"/>
</dbReference>
<gene>
    <name evidence="3" type="ORF">GCM10009007_15960</name>
</gene>
<dbReference type="EMBL" id="BMZG01000007">
    <property type="protein sequence ID" value="GHA75588.1"/>
    <property type="molecule type" value="Genomic_DNA"/>
</dbReference>
<protein>
    <recommendedName>
        <fullName evidence="2">VWFA domain-containing protein</fullName>
    </recommendedName>
</protein>
<evidence type="ECO:0000256" key="1">
    <source>
        <dbReference type="SAM" id="SignalP"/>
    </source>
</evidence>
<accession>A0A8J3CLX1</accession>
<feature type="chain" id="PRO_5035213182" description="VWFA domain-containing protein" evidence="1">
    <location>
        <begin position="27"/>
        <end position="382"/>
    </location>
</feature>
<dbReference type="PROSITE" id="PS50234">
    <property type="entry name" value="VWFA"/>
    <property type="match status" value="1"/>
</dbReference>
<dbReference type="AlphaFoldDB" id="A0A8J3CLX1"/>
<dbReference type="InterPro" id="IPR036465">
    <property type="entry name" value="vWFA_dom_sf"/>
</dbReference>
<keyword evidence="1" id="KW-0732">Signal</keyword>
<keyword evidence="4" id="KW-1185">Reference proteome</keyword>